<dbReference type="Pfam" id="PF08240">
    <property type="entry name" value="ADH_N"/>
    <property type="match status" value="1"/>
</dbReference>
<evidence type="ECO:0000313" key="3">
    <source>
        <dbReference type="Proteomes" id="UP001165366"/>
    </source>
</evidence>
<dbReference type="Proteomes" id="UP001165366">
    <property type="component" value="Unassembled WGS sequence"/>
</dbReference>
<gene>
    <name evidence="2" type="ORF">L6773_15080</name>
</gene>
<reference evidence="2" key="1">
    <citation type="submission" date="2022-01" db="EMBL/GenBank/DDBJ databases">
        <authorList>
            <person name="Wang Y."/>
        </authorList>
    </citation>
    <scope>NUCLEOTIDE SEQUENCE</scope>
    <source>
        <strain evidence="2">WB101</strain>
    </source>
</reference>
<evidence type="ECO:0000259" key="1">
    <source>
        <dbReference type="SMART" id="SM00829"/>
    </source>
</evidence>
<name>A0ABS9KGE1_9BACT</name>
<dbReference type="SUPFAM" id="SSF50129">
    <property type="entry name" value="GroES-like"/>
    <property type="match status" value="1"/>
</dbReference>
<protein>
    <submittedName>
        <fullName evidence="2">NAD(P)-dependent alcohol dehydrogenase</fullName>
    </submittedName>
</protein>
<dbReference type="InterPro" id="IPR050700">
    <property type="entry name" value="YIM1/Zinc_Alcohol_DH_Fams"/>
</dbReference>
<dbReference type="CDD" id="cd08267">
    <property type="entry name" value="MDR1"/>
    <property type="match status" value="1"/>
</dbReference>
<dbReference type="PANTHER" id="PTHR11695:SF294">
    <property type="entry name" value="RETICULON-4-INTERACTING PROTEIN 1, MITOCHONDRIAL"/>
    <property type="match status" value="1"/>
</dbReference>
<evidence type="ECO:0000313" key="2">
    <source>
        <dbReference type="EMBL" id="MCG2589903.1"/>
    </source>
</evidence>
<feature type="domain" description="Enoyl reductase (ER)" evidence="1">
    <location>
        <begin position="10"/>
        <end position="198"/>
    </location>
</feature>
<dbReference type="InterPro" id="IPR036291">
    <property type="entry name" value="NAD(P)-bd_dom_sf"/>
</dbReference>
<dbReference type="SMART" id="SM00829">
    <property type="entry name" value="PKS_ER"/>
    <property type="match status" value="1"/>
</dbReference>
<dbReference type="Gene3D" id="3.90.180.10">
    <property type="entry name" value="Medium-chain alcohol dehydrogenases, catalytic domain"/>
    <property type="match status" value="1"/>
</dbReference>
<dbReference type="InterPro" id="IPR011032">
    <property type="entry name" value="GroES-like_sf"/>
</dbReference>
<dbReference type="InterPro" id="IPR013154">
    <property type="entry name" value="ADH-like_N"/>
</dbReference>
<dbReference type="PANTHER" id="PTHR11695">
    <property type="entry name" value="ALCOHOL DEHYDROGENASE RELATED"/>
    <property type="match status" value="1"/>
</dbReference>
<dbReference type="SUPFAM" id="SSF51735">
    <property type="entry name" value="NAD(P)-binding Rossmann-fold domains"/>
    <property type="match status" value="1"/>
</dbReference>
<reference evidence="2" key="2">
    <citation type="submission" date="2024-05" db="EMBL/GenBank/DDBJ databases">
        <title>Rhodohalobacter halophilus gen. nov., sp. nov., a moderately halophilic member of the family Balneolaceae.</title>
        <authorList>
            <person name="Xia J."/>
        </authorList>
    </citation>
    <scope>NUCLEOTIDE SEQUENCE</scope>
    <source>
        <strain evidence="2">WB101</strain>
    </source>
</reference>
<proteinExistence type="predicted"/>
<dbReference type="Gene3D" id="3.40.50.720">
    <property type="entry name" value="NAD(P)-binding Rossmann-like Domain"/>
    <property type="match status" value="1"/>
</dbReference>
<comment type="caution">
    <text evidence="2">The sequence shown here is derived from an EMBL/GenBank/DDBJ whole genome shotgun (WGS) entry which is preliminary data.</text>
</comment>
<keyword evidence="3" id="KW-1185">Reference proteome</keyword>
<accession>A0ABS9KGE1</accession>
<organism evidence="2 3">
    <name type="scientific">Rhodohalobacter sulfatireducens</name>
    <dbReference type="NCBI Taxonomy" id="2911366"/>
    <lineage>
        <taxon>Bacteria</taxon>
        <taxon>Pseudomonadati</taxon>
        <taxon>Balneolota</taxon>
        <taxon>Balneolia</taxon>
        <taxon>Balneolales</taxon>
        <taxon>Balneolaceae</taxon>
        <taxon>Rhodohalobacter</taxon>
    </lineage>
</organism>
<dbReference type="RefSeq" id="WP_237855260.1">
    <property type="nucleotide sequence ID" value="NZ_JAKLWS010000022.1"/>
</dbReference>
<sequence>MKAMITTSYGSPDVFKLENVAKPVPTPNQMLIKIHASSVTKADTMMRTGKPFIGRLFTGLRKPKHSIWGTGFAGVVEAIGSEVTQFKVGHQVFGESLDTMGTYAEYIAISENGIVAHLPENLSFEEAAGMCDGGITSLNFLVNLGKIKSGQNVLINGASGSLGTAAIQIVKHFGAAVTGVCSSRNINMVKKLGADHVID</sequence>
<dbReference type="InterPro" id="IPR020843">
    <property type="entry name" value="ER"/>
</dbReference>
<dbReference type="EMBL" id="JAKLWS010000022">
    <property type="protein sequence ID" value="MCG2589903.1"/>
    <property type="molecule type" value="Genomic_DNA"/>
</dbReference>